<dbReference type="Pfam" id="PF13560">
    <property type="entry name" value="HTH_31"/>
    <property type="match status" value="1"/>
</dbReference>
<reference evidence="2 3" key="1">
    <citation type="submission" date="2023-07" db="EMBL/GenBank/DDBJ databases">
        <authorList>
            <person name="Girao M."/>
            <person name="Carvalho M.F."/>
        </authorList>
    </citation>
    <scope>NUCLEOTIDE SEQUENCE [LARGE SCALE GENOMIC DNA]</scope>
    <source>
        <strain evidence="2 3">66/93</strain>
    </source>
</reference>
<dbReference type="SUPFAM" id="SSF47413">
    <property type="entry name" value="lambda repressor-like DNA-binding domains"/>
    <property type="match status" value="1"/>
</dbReference>
<protein>
    <submittedName>
        <fullName evidence="2">Helix-turn-helix transcriptional regulator</fullName>
    </submittedName>
</protein>
<organism evidence="2 3">
    <name type="scientific">Nocardiopsis tropica</name>
    <dbReference type="NCBI Taxonomy" id="109330"/>
    <lineage>
        <taxon>Bacteria</taxon>
        <taxon>Bacillati</taxon>
        <taxon>Actinomycetota</taxon>
        <taxon>Actinomycetes</taxon>
        <taxon>Streptosporangiales</taxon>
        <taxon>Nocardiopsidaceae</taxon>
        <taxon>Nocardiopsis</taxon>
    </lineage>
</organism>
<sequence length="285" mass="31668">MKDDTSEGKGFESAREELASLLRAARLDGGLSGQELADTLGWSQSKVSKIENGRTRPSADDTDAWLSACRVSPEVRRRSSELAESALVESRHWRAVHARGLRSGQDGVRSLEQRAEVVLSFQPSLVPGLLQTAEYARQVLTAVNTSGQRDVPEAVAARMRRQEALYDPRRRFEFTLTEAALRWHLHEPGLLAAQWDRLLSVTTLGNVALRVLPLDAPFGHLQSNGFLLFEIPDEPTVIVETLTRELVLTEAEEVGQYRDIHTTLSEHALSEKASRDHLRSLVSSS</sequence>
<feature type="domain" description="HTH cro/C1-type" evidence="1">
    <location>
        <begin position="22"/>
        <end position="76"/>
    </location>
</feature>
<dbReference type="Pfam" id="PF19054">
    <property type="entry name" value="DUF5753"/>
    <property type="match status" value="1"/>
</dbReference>
<dbReference type="Proteomes" id="UP001348641">
    <property type="component" value="Unassembled WGS sequence"/>
</dbReference>
<accession>A0ABU7KII0</accession>
<gene>
    <name evidence="2" type="ORF">Q8A49_00150</name>
</gene>
<dbReference type="InterPro" id="IPR001387">
    <property type="entry name" value="Cro/C1-type_HTH"/>
</dbReference>
<evidence type="ECO:0000259" key="1">
    <source>
        <dbReference type="PROSITE" id="PS50943"/>
    </source>
</evidence>
<dbReference type="Gene3D" id="1.10.260.40">
    <property type="entry name" value="lambda repressor-like DNA-binding domains"/>
    <property type="match status" value="1"/>
</dbReference>
<dbReference type="SMART" id="SM00530">
    <property type="entry name" value="HTH_XRE"/>
    <property type="match status" value="1"/>
</dbReference>
<dbReference type="InterPro" id="IPR043917">
    <property type="entry name" value="DUF5753"/>
</dbReference>
<comment type="caution">
    <text evidence="2">The sequence shown here is derived from an EMBL/GenBank/DDBJ whole genome shotgun (WGS) entry which is preliminary data.</text>
</comment>
<dbReference type="EMBL" id="JAUUCC010000001">
    <property type="protein sequence ID" value="MEE2048907.1"/>
    <property type="molecule type" value="Genomic_DNA"/>
</dbReference>
<name>A0ABU7KII0_9ACTN</name>
<evidence type="ECO:0000313" key="2">
    <source>
        <dbReference type="EMBL" id="MEE2048907.1"/>
    </source>
</evidence>
<dbReference type="InterPro" id="IPR010982">
    <property type="entry name" value="Lambda_DNA-bd_dom_sf"/>
</dbReference>
<proteinExistence type="predicted"/>
<dbReference type="CDD" id="cd00093">
    <property type="entry name" value="HTH_XRE"/>
    <property type="match status" value="1"/>
</dbReference>
<dbReference type="PROSITE" id="PS50943">
    <property type="entry name" value="HTH_CROC1"/>
    <property type="match status" value="1"/>
</dbReference>
<evidence type="ECO:0000313" key="3">
    <source>
        <dbReference type="Proteomes" id="UP001348641"/>
    </source>
</evidence>